<dbReference type="AlphaFoldDB" id="A0A4Q8QGE6"/>
<accession>A0A4Q8QGE6</accession>
<proteinExistence type="predicted"/>
<dbReference type="OrthoDB" id="669053at2"/>
<dbReference type="Proteomes" id="UP000291981">
    <property type="component" value="Unassembled WGS sequence"/>
</dbReference>
<gene>
    <name evidence="1" type="ORF">EW142_12260</name>
</gene>
<keyword evidence="2" id="KW-1185">Reference proteome</keyword>
<protein>
    <submittedName>
        <fullName evidence="1">DUF4421 domain-containing protein</fullName>
    </submittedName>
</protein>
<reference evidence="1 2" key="1">
    <citation type="submission" date="2019-02" db="EMBL/GenBank/DDBJ databases">
        <title>Draft genome sequence of Muricauda sp. 176CP4-71.</title>
        <authorList>
            <person name="Park J.-S."/>
        </authorList>
    </citation>
    <scope>NUCLEOTIDE SEQUENCE [LARGE SCALE GENOMIC DNA]</scope>
    <source>
        <strain evidence="1 2">176CP4-71</strain>
    </source>
</reference>
<dbReference type="EMBL" id="SGIU01000002">
    <property type="protein sequence ID" value="TAI47439.1"/>
    <property type="molecule type" value="Genomic_DNA"/>
</dbReference>
<name>A0A4Q8QGE6_9FLAO</name>
<comment type="caution">
    <text evidence="1">The sequence shown here is derived from an EMBL/GenBank/DDBJ whole genome shotgun (WGS) entry which is preliminary data.</text>
</comment>
<dbReference type="InterPro" id="IPR025535">
    <property type="entry name" value="DUF4421"/>
</dbReference>
<sequence length="318" mass="36788">MGLKFKLLLVGFLQSILGFGQKDSVQIQEYIKTFPDKFTIRLGLLNTSNNFIFTDTNTTNRIELEPNKKTYIGASFLFRSLELDLGFSPNFISNNADNEGSRLFTLNFRMFWKQWMQTLDFYGQKGFFVNNDLGDEQFPNIRTLKVGGTTAYIFNQKFSFRAIGFQNEWQKKSAGSFIPRFTFYYTKYKLLETDFEDEVNSYDIAIGPGYHYNLVIDENYLFGVGSTLGSGINITSSAIDKTVSALYEVIFRGNLGYNSERFYSGINANVIFLEHNTDRQTRLDDRISFLEFYLGYRFDAPKKWIKAAEGFNRTFGFD</sequence>
<organism evidence="1 2">
    <name type="scientific">Flagellimonas allohymeniacidonis</name>
    <dbReference type="NCBI Taxonomy" id="2517819"/>
    <lineage>
        <taxon>Bacteria</taxon>
        <taxon>Pseudomonadati</taxon>
        <taxon>Bacteroidota</taxon>
        <taxon>Flavobacteriia</taxon>
        <taxon>Flavobacteriales</taxon>
        <taxon>Flavobacteriaceae</taxon>
        <taxon>Flagellimonas</taxon>
    </lineage>
</organism>
<evidence type="ECO:0000313" key="2">
    <source>
        <dbReference type="Proteomes" id="UP000291981"/>
    </source>
</evidence>
<evidence type="ECO:0000313" key="1">
    <source>
        <dbReference type="EMBL" id="TAI47439.1"/>
    </source>
</evidence>
<dbReference type="Pfam" id="PF14391">
    <property type="entry name" value="DUF4421"/>
    <property type="match status" value="1"/>
</dbReference>